<organism evidence="2 3">
    <name type="scientific">Cerrena zonata</name>
    <dbReference type="NCBI Taxonomy" id="2478898"/>
    <lineage>
        <taxon>Eukaryota</taxon>
        <taxon>Fungi</taxon>
        <taxon>Dikarya</taxon>
        <taxon>Basidiomycota</taxon>
        <taxon>Agaricomycotina</taxon>
        <taxon>Agaricomycetes</taxon>
        <taxon>Polyporales</taxon>
        <taxon>Cerrenaceae</taxon>
        <taxon>Cerrena</taxon>
    </lineage>
</organism>
<dbReference type="EMBL" id="JASBNA010000021">
    <property type="protein sequence ID" value="KAK7685336.1"/>
    <property type="molecule type" value="Genomic_DNA"/>
</dbReference>
<gene>
    <name evidence="2" type="ORF">QCA50_011700</name>
</gene>
<evidence type="ECO:0000256" key="1">
    <source>
        <dbReference type="SAM" id="MobiDB-lite"/>
    </source>
</evidence>
<keyword evidence="3" id="KW-1185">Reference proteome</keyword>
<proteinExistence type="predicted"/>
<feature type="region of interest" description="Disordered" evidence="1">
    <location>
        <begin position="121"/>
        <end position="140"/>
    </location>
</feature>
<evidence type="ECO:0000313" key="2">
    <source>
        <dbReference type="EMBL" id="KAK7685336.1"/>
    </source>
</evidence>
<reference evidence="2 3" key="1">
    <citation type="submission" date="2022-09" db="EMBL/GenBank/DDBJ databases">
        <authorList>
            <person name="Palmer J.M."/>
        </authorList>
    </citation>
    <scope>NUCLEOTIDE SEQUENCE [LARGE SCALE GENOMIC DNA]</scope>
    <source>
        <strain evidence="2 3">DSM 7382</strain>
    </source>
</reference>
<sequence>MTNTFLEDKCAQTIINELMNIGITSLSLEDAKYTLKNFTWKCEPIFIHGLPQVNVHILTIRKVENLNLDDFMRLVRLFNPEILVVKGCRFEQKRITASSDLSNGSVSTLERISSVNNNNQHIQETAPPQSESTSNPPLDEARRPTIYEWEAAGGALRLVRLQIIDMTSYEFLTPLLSALLDSSTGRQRPDIDALGIETINSLEELQKLASMFEPFLPNLKHLELSFKQLEKDLWPINDLCLDKIGWSHCRSLEDLRLRVDCSEPNYTLALLSKWLLLLIGVKGLVKLVFNTENGRENEIAIQSLMDCIWLSIDSGLCLASEDNRSLRYIPNVQLEFASPLVSGHDKNFINADIYSRLVPGFEPPTMEIGEITVTELWFCDKFTFTWPSDVHTPKPDANAPKPDVDAPKPSENPESEILYKSIEAVKQSVATSTSDYKRVPTVSFV</sequence>
<dbReference type="AlphaFoldDB" id="A0AAW0G6N6"/>
<dbReference type="Proteomes" id="UP001385951">
    <property type="component" value="Unassembled WGS sequence"/>
</dbReference>
<evidence type="ECO:0000313" key="3">
    <source>
        <dbReference type="Proteomes" id="UP001385951"/>
    </source>
</evidence>
<name>A0AAW0G6N6_9APHY</name>
<feature type="compositionally biased region" description="Polar residues" evidence="1">
    <location>
        <begin position="121"/>
        <end position="136"/>
    </location>
</feature>
<protein>
    <submittedName>
        <fullName evidence="2">Uncharacterized protein</fullName>
    </submittedName>
</protein>
<comment type="caution">
    <text evidence="2">The sequence shown here is derived from an EMBL/GenBank/DDBJ whole genome shotgun (WGS) entry which is preliminary data.</text>
</comment>
<feature type="region of interest" description="Disordered" evidence="1">
    <location>
        <begin position="391"/>
        <end position="415"/>
    </location>
</feature>
<accession>A0AAW0G6N6</accession>